<evidence type="ECO:0000259" key="1">
    <source>
        <dbReference type="Pfam" id="PF13464"/>
    </source>
</evidence>
<accession>A0A501WXQ0</accession>
<dbReference type="EMBL" id="VFRP01000002">
    <property type="protein sequence ID" value="TPE52954.1"/>
    <property type="molecule type" value="Genomic_DNA"/>
</dbReference>
<gene>
    <name evidence="2" type="ORF">FJM51_02695</name>
</gene>
<sequence>MTTTMKDPVEGVPEGFDYPVGDLLRGERVTLGRSLLDVQRDLRVKAAHIAAIEEMDLDAFANRGVIPGYVRSYARYLGLEPEQVYRLFCAQLGFSAATFGAVPKAGRAGKAPVIGAFRPDFPLAPRRGAGFALPLPPLSAIGSVLALAALVGGLGYGGWTVVRNIQRVQFAPVEESPVAVAEVDDLAAPAASAGAEPDPGDLARPVTATALADLYRDQEASVPILTPRDGPIAAIDPESRGPVPERAGPPVLDTVAAMAPAAVPAGIAAAEPGDTAALIAAAVAANVAGSGAAATPAVAGPGEKLTIVAERAAWIRVYLASGTIVFERILEKGESYSPPEGLTDPKIWAGNSGSVYVRVGDTLRGPLGSGTRAARDVPLVASALTELYPVVEQVPEVVSQSLDTDTALVPTVAIQ</sequence>
<evidence type="ECO:0000313" key="3">
    <source>
        <dbReference type="Proteomes" id="UP000319255"/>
    </source>
</evidence>
<dbReference type="PANTHER" id="PTHR34475">
    <property type="match status" value="1"/>
</dbReference>
<dbReference type="OrthoDB" id="9790252at2"/>
<feature type="domain" description="Cytoskeleton protein RodZ-like C-terminal" evidence="1">
    <location>
        <begin position="307"/>
        <end position="371"/>
    </location>
</feature>
<dbReference type="InterPro" id="IPR050400">
    <property type="entry name" value="Bact_Cytoskel_RodZ"/>
</dbReference>
<dbReference type="RefSeq" id="WP_140452575.1">
    <property type="nucleotide sequence ID" value="NZ_VFRP01000002.1"/>
</dbReference>
<organism evidence="2 3">
    <name type="scientific">Amaricoccus solimangrovi</name>
    <dbReference type="NCBI Taxonomy" id="2589815"/>
    <lineage>
        <taxon>Bacteria</taxon>
        <taxon>Pseudomonadati</taxon>
        <taxon>Pseudomonadota</taxon>
        <taxon>Alphaproteobacteria</taxon>
        <taxon>Rhodobacterales</taxon>
        <taxon>Paracoccaceae</taxon>
        <taxon>Amaricoccus</taxon>
    </lineage>
</organism>
<dbReference type="PANTHER" id="PTHR34475:SF1">
    <property type="entry name" value="CYTOSKELETON PROTEIN RODZ"/>
    <property type="match status" value="1"/>
</dbReference>
<evidence type="ECO:0000313" key="2">
    <source>
        <dbReference type="EMBL" id="TPE52954.1"/>
    </source>
</evidence>
<reference evidence="2 3" key="1">
    <citation type="submission" date="2019-06" db="EMBL/GenBank/DDBJ databases">
        <title>A novel bacterium of genus Amaricoccus, isolated from marine sediment.</title>
        <authorList>
            <person name="Huang H."/>
            <person name="Mo K."/>
            <person name="Hu Y."/>
        </authorList>
    </citation>
    <scope>NUCLEOTIDE SEQUENCE [LARGE SCALE GENOMIC DNA]</scope>
    <source>
        <strain evidence="2 3">HB172011</strain>
    </source>
</reference>
<dbReference type="InterPro" id="IPR025194">
    <property type="entry name" value="RodZ-like_C"/>
</dbReference>
<dbReference type="InterPro" id="IPR010982">
    <property type="entry name" value="Lambda_DNA-bd_dom_sf"/>
</dbReference>
<dbReference type="Pfam" id="PF13464">
    <property type="entry name" value="RodZ_C"/>
    <property type="match status" value="1"/>
</dbReference>
<keyword evidence="3" id="KW-1185">Reference proteome</keyword>
<dbReference type="Gene3D" id="1.10.260.40">
    <property type="entry name" value="lambda repressor-like DNA-binding domains"/>
    <property type="match status" value="1"/>
</dbReference>
<dbReference type="Proteomes" id="UP000319255">
    <property type="component" value="Unassembled WGS sequence"/>
</dbReference>
<comment type="caution">
    <text evidence="2">The sequence shown here is derived from an EMBL/GenBank/DDBJ whole genome shotgun (WGS) entry which is preliminary data.</text>
</comment>
<protein>
    <submittedName>
        <fullName evidence="2">DUF4115 domain-containing protein</fullName>
    </submittedName>
</protein>
<proteinExistence type="predicted"/>
<name>A0A501WXQ0_9RHOB</name>
<dbReference type="AlphaFoldDB" id="A0A501WXQ0"/>
<dbReference type="Pfam" id="PF13413">
    <property type="entry name" value="HTH_25"/>
    <property type="match status" value="1"/>
</dbReference>
<dbReference type="GO" id="GO:0003677">
    <property type="term" value="F:DNA binding"/>
    <property type="evidence" value="ECO:0007669"/>
    <property type="project" value="InterPro"/>
</dbReference>